<proteinExistence type="predicted"/>
<dbReference type="GeneID" id="97243690"/>
<dbReference type="SUPFAM" id="SSF75011">
    <property type="entry name" value="3-carboxy-cis,cis-mucoante lactonizing enzyme"/>
    <property type="match status" value="1"/>
</dbReference>
<feature type="chain" id="PRO_5007826391" description="Phytase-like domain-containing protein" evidence="1">
    <location>
        <begin position="27"/>
        <end position="385"/>
    </location>
</feature>
<dbReference type="PROSITE" id="PS51257">
    <property type="entry name" value="PROKAR_LIPOPROTEIN"/>
    <property type="match status" value="1"/>
</dbReference>
<evidence type="ECO:0000256" key="1">
    <source>
        <dbReference type="SAM" id="SignalP"/>
    </source>
</evidence>
<sequence>MARRPLACLLIAWLPVISGCAIPAVADPAAAGGVELLDDRILRRDDGPRGIPMGGLSEIAADDQGGYLLISDDRGEYGPPRYLRMQIGFDLTARRFRIGARDWERLITGHAPGIRPPPLVDGEALRVVPGSGDLIWSSEGDIWNGVPAEIYVSDPHGRLLRSLHLPDYFRPDKPIGWSGRGMRPNKAVEALDVTADGRQVVAMPEDVLMQELKDEDVRTGVPVRVLRFDLSSGLPVAAHVYRLDPFPDPDLDPTPPPVNANGASAMLLLDDGRYLVLERGFDRDNGVRIRLYLADPATADDVLDLPDLGGQRYRSAAKYLVGDLLGAGLRADNWEGMAFGPDLPDGRKTLVLATDDNFNQLFQSTIIAWIALPPLDEVRARRPAQ</sequence>
<dbReference type="Pfam" id="PF13449">
    <property type="entry name" value="Phytase-like"/>
    <property type="match status" value="1"/>
</dbReference>
<evidence type="ECO:0000313" key="3">
    <source>
        <dbReference type="EMBL" id="KYO54504.1"/>
    </source>
</evidence>
<organism evidence="3 4">
    <name type="scientific">Tistrella mobilis</name>
    <dbReference type="NCBI Taxonomy" id="171437"/>
    <lineage>
        <taxon>Bacteria</taxon>
        <taxon>Pseudomonadati</taxon>
        <taxon>Pseudomonadota</taxon>
        <taxon>Alphaproteobacteria</taxon>
        <taxon>Geminicoccales</taxon>
        <taxon>Geminicoccaceae</taxon>
        <taxon>Tistrella</taxon>
    </lineage>
</organism>
<protein>
    <recommendedName>
        <fullName evidence="2">Phytase-like domain-containing protein</fullName>
    </recommendedName>
</protein>
<dbReference type="EMBL" id="LPZR01000087">
    <property type="protein sequence ID" value="KYO54504.1"/>
    <property type="molecule type" value="Genomic_DNA"/>
</dbReference>
<feature type="domain" description="Phytase-like" evidence="2">
    <location>
        <begin position="51"/>
        <end position="358"/>
    </location>
</feature>
<dbReference type="RefSeq" id="WP_062762993.1">
    <property type="nucleotide sequence ID" value="NZ_CP121045.1"/>
</dbReference>
<evidence type="ECO:0000259" key="2">
    <source>
        <dbReference type="Pfam" id="PF13449"/>
    </source>
</evidence>
<keyword evidence="1" id="KW-0732">Signal</keyword>
<feature type="signal peptide" evidence="1">
    <location>
        <begin position="1"/>
        <end position="26"/>
    </location>
</feature>
<reference evidence="3 4" key="1">
    <citation type="submission" date="2015-12" db="EMBL/GenBank/DDBJ databases">
        <title>Genome sequence of Tistrella mobilis MCCC 1A02139.</title>
        <authorList>
            <person name="Lu L."/>
            <person name="Lai Q."/>
            <person name="Shao Z."/>
            <person name="Qian P."/>
        </authorList>
    </citation>
    <scope>NUCLEOTIDE SEQUENCE [LARGE SCALE GENOMIC DNA]</scope>
    <source>
        <strain evidence="3 4">MCCC 1A02139</strain>
    </source>
</reference>
<name>A0A161R5Q8_9PROT</name>
<gene>
    <name evidence="3" type="ORF">AUP44_25110</name>
</gene>
<evidence type="ECO:0000313" key="4">
    <source>
        <dbReference type="Proteomes" id="UP000075787"/>
    </source>
</evidence>
<comment type="caution">
    <text evidence="3">The sequence shown here is derived from an EMBL/GenBank/DDBJ whole genome shotgun (WGS) entry which is preliminary data.</text>
</comment>
<dbReference type="AlphaFoldDB" id="A0A161R5Q8"/>
<dbReference type="InterPro" id="IPR027372">
    <property type="entry name" value="Phytase-like_dom"/>
</dbReference>
<accession>A0A161R5Q8</accession>
<dbReference type="Proteomes" id="UP000075787">
    <property type="component" value="Unassembled WGS sequence"/>
</dbReference>